<gene>
    <name evidence="4" type="primary">menG</name>
    <name evidence="5" type="ORF">SAMN04489740_2996</name>
</gene>
<dbReference type="Gene3D" id="3.40.50.150">
    <property type="entry name" value="Vaccinia Virus protein VP39"/>
    <property type="match status" value="1"/>
</dbReference>
<dbReference type="GO" id="GO:0032259">
    <property type="term" value="P:methylation"/>
    <property type="evidence" value="ECO:0007669"/>
    <property type="project" value="UniProtKB-KW"/>
</dbReference>
<dbReference type="Proteomes" id="UP000182725">
    <property type="component" value="Unassembled WGS sequence"/>
</dbReference>
<dbReference type="InterPro" id="IPR004033">
    <property type="entry name" value="UbiE/COQ5_MeTrFase"/>
</dbReference>
<evidence type="ECO:0000313" key="5">
    <source>
        <dbReference type="EMBL" id="SEE89834.1"/>
    </source>
</evidence>
<comment type="similarity">
    <text evidence="4">Belongs to the class I-like SAM-binding methyltransferase superfamily. MenG/UbiE family.</text>
</comment>
<comment type="pathway">
    <text evidence="4">Quinol/quinone metabolism; menaquinone biosynthesis; menaquinol from 1,4-dihydroxy-2-naphthoate: step 2/2.</text>
</comment>
<evidence type="ECO:0000256" key="1">
    <source>
        <dbReference type="ARBA" id="ARBA00022603"/>
    </source>
</evidence>
<keyword evidence="1 4" id="KW-0489">Methyltransferase</keyword>
<dbReference type="HAMAP" id="MF_01813">
    <property type="entry name" value="MenG_UbiE_methyltr"/>
    <property type="match status" value="1"/>
</dbReference>
<feature type="binding site" evidence="4">
    <location>
        <position position="79"/>
    </location>
    <ligand>
        <name>S-adenosyl-L-methionine</name>
        <dbReference type="ChEBI" id="CHEBI:59789"/>
    </ligand>
</feature>
<keyword evidence="2 4" id="KW-0808">Transferase</keyword>
<dbReference type="NCBIfam" id="TIGR01934">
    <property type="entry name" value="MenG_MenH_UbiE"/>
    <property type="match status" value="1"/>
</dbReference>
<reference evidence="5 6" key="1">
    <citation type="submission" date="2016-10" db="EMBL/GenBank/DDBJ databases">
        <authorList>
            <person name="de Groot N.N."/>
        </authorList>
    </citation>
    <scope>NUCLEOTIDE SEQUENCE [LARGE SCALE GENOMIC DNA]</scope>
    <source>
        <strain evidence="5 6">DSM 22274</strain>
    </source>
</reference>
<dbReference type="PANTHER" id="PTHR43591">
    <property type="entry name" value="METHYLTRANSFERASE"/>
    <property type="match status" value="1"/>
</dbReference>
<dbReference type="Pfam" id="PF01209">
    <property type="entry name" value="Ubie_methyltran"/>
    <property type="match status" value="1"/>
</dbReference>
<protein>
    <recommendedName>
        <fullName evidence="4">Demethylmenaquinone methyltransferase</fullName>
        <ecNumber evidence="4">2.1.1.163</ecNumber>
    </recommendedName>
</protein>
<dbReference type="SUPFAM" id="SSF53335">
    <property type="entry name" value="S-adenosyl-L-methionine-dependent methyltransferases"/>
    <property type="match status" value="1"/>
</dbReference>
<evidence type="ECO:0000313" key="6">
    <source>
        <dbReference type="Proteomes" id="UP000182725"/>
    </source>
</evidence>
<comment type="caution">
    <text evidence="4">Lacks conserved residue(s) required for the propagation of feature annotation.</text>
</comment>
<evidence type="ECO:0000256" key="4">
    <source>
        <dbReference type="HAMAP-Rule" id="MF_01813"/>
    </source>
</evidence>
<dbReference type="EC" id="2.1.1.163" evidence="4"/>
<feature type="binding site" evidence="4">
    <location>
        <begin position="103"/>
        <end position="104"/>
    </location>
    <ligand>
        <name>S-adenosyl-L-methionine</name>
        <dbReference type="ChEBI" id="CHEBI:59789"/>
    </ligand>
</feature>
<comment type="function">
    <text evidence="4">Methyltransferase required for the conversion of demethylmenaquinol (DMKH2) to menaquinol (MKH2).</text>
</comment>
<dbReference type="AlphaFoldDB" id="A0A1H5MKI9"/>
<proteinExistence type="inferred from homology"/>
<accession>A0A1H5MKI9</accession>
<dbReference type="PROSITE" id="PS01184">
    <property type="entry name" value="UBIE_2"/>
    <property type="match status" value="1"/>
</dbReference>
<dbReference type="PROSITE" id="PS51608">
    <property type="entry name" value="SAM_MT_UBIE"/>
    <property type="match status" value="1"/>
</dbReference>
<dbReference type="GO" id="GO:0043770">
    <property type="term" value="F:demethylmenaquinone methyltransferase activity"/>
    <property type="evidence" value="ECO:0007669"/>
    <property type="project" value="UniProtKB-UniRule"/>
</dbReference>
<keyword evidence="3 4" id="KW-0949">S-adenosyl-L-methionine</keyword>
<name>A0A1H5MKI9_9MICC</name>
<feature type="binding site" evidence="4">
    <location>
        <position position="59"/>
    </location>
    <ligand>
        <name>S-adenosyl-L-methionine</name>
        <dbReference type="ChEBI" id="CHEBI:59789"/>
    </ligand>
</feature>
<dbReference type="GO" id="GO:0009234">
    <property type="term" value="P:menaquinone biosynthetic process"/>
    <property type="evidence" value="ECO:0007669"/>
    <property type="project" value="UniProtKB-UniRule"/>
</dbReference>
<keyword evidence="4" id="KW-0474">Menaquinone biosynthesis</keyword>
<dbReference type="EMBL" id="FNTV01000001">
    <property type="protein sequence ID" value="SEE89834.1"/>
    <property type="molecule type" value="Genomic_DNA"/>
</dbReference>
<dbReference type="InterPro" id="IPR023576">
    <property type="entry name" value="UbiE/COQ5_MeTrFase_CS"/>
</dbReference>
<dbReference type="CDD" id="cd02440">
    <property type="entry name" value="AdoMet_MTases"/>
    <property type="match status" value="1"/>
</dbReference>
<evidence type="ECO:0000256" key="2">
    <source>
        <dbReference type="ARBA" id="ARBA00022679"/>
    </source>
</evidence>
<organism evidence="5 6">
    <name type="scientific">Arthrobacter alpinus</name>
    <dbReference type="NCBI Taxonomy" id="656366"/>
    <lineage>
        <taxon>Bacteria</taxon>
        <taxon>Bacillati</taxon>
        <taxon>Actinomycetota</taxon>
        <taxon>Actinomycetes</taxon>
        <taxon>Micrococcales</taxon>
        <taxon>Micrococcaceae</taxon>
        <taxon>Arthrobacter</taxon>
    </lineage>
</organism>
<sequence length="231" mass="25526">MAVRNEDSSVQATFNGIARRYDLMNRLMTLNSHARWCKEVATFATSGHGASYLDLATGTGVIARAIREQSPESTIIGADFSESMLEVARTMEGNESIDWQFADAHELPFEDNAFDGVTHGYLLRNVSDLDQVLNEQFRVLKPGGVVAALESSPPSDILAPFIRLGMKVVIPTLGTLIGRDRPAYQYLVDSTLGFLAPKALRLRFEQAGFRDVQVKPKFMGTNMIWTARKPG</sequence>
<dbReference type="InterPro" id="IPR029063">
    <property type="entry name" value="SAM-dependent_MTases_sf"/>
</dbReference>
<evidence type="ECO:0000256" key="3">
    <source>
        <dbReference type="ARBA" id="ARBA00022691"/>
    </source>
</evidence>
<dbReference type="PANTHER" id="PTHR43591:SF24">
    <property type="entry name" value="2-METHOXY-6-POLYPRENYL-1,4-BENZOQUINOL METHYLASE, MITOCHONDRIAL"/>
    <property type="match status" value="1"/>
</dbReference>
<comment type="catalytic activity">
    <reaction evidence="4">
        <text>a 2-demethylmenaquinol + S-adenosyl-L-methionine = a menaquinol + S-adenosyl-L-homocysteine + H(+)</text>
        <dbReference type="Rhea" id="RHEA:42640"/>
        <dbReference type="Rhea" id="RHEA-COMP:9539"/>
        <dbReference type="Rhea" id="RHEA-COMP:9563"/>
        <dbReference type="ChEBI" id="CHEBI:15378"/>
        <dbReference type="ChEBI" id="CHEBI:18151"/>
        <dbReference type="ChEBI" id="CHEBI:55437"/>
        <dbReference type="ChEBI" id="CHEBI:57856"/>
        <dbReference type="ChEBI" id="CHEBI:59789"/>
        <dbReference type="EC" id="2.1.1.163"/>
    </reaction>
</comment>
<dbReference type="UniPathway" id="UPA00079">
    <property type="reaction ID" value="UER00169"/>
</dbReference>